<keyword evidence="3" id="KW-1185">Reference proteome</keyword>
<accession>A0A1I1ZI96</accession>
<dbReference type="OrthoDB" id="4338749at2"/>
<evidence type="ECO:0000313" key="3">
    <source>
        <dbReference type="Proteomes" id="UP000199323"/>
    </source>
</evidence>
<dbReference type="EMBL" id="FONG01000002">
    <property type="protein sequence ID" value="SFE31385.1"/>
    <property type="molecule type" value="Genomic_DNA"/>
</dbReference>
<proteinExistence type="predicted"/>
<dbReference type="AlphaFoldDB" id="A0A1I1ZI96"/>
<organism evidence="2 3">
    <name type="scientific">Actinacidiphila alni</name>
    <dbReference type="NCBI Taxonomy" id="380248"/>
    <lineage>
        <taxon>Bacteria</taxon>
        <taxon>Bacillati</taxon>
        <taxon>Actinomycetota</taxon>
        <taxon>Actinomycetes</taxon>
        <taxon>Kitasatosporales</taxon>
        <taxon>Streptomycetaceae</taxon>
        <taxon>Actinacidiphila</taxon>
    </lineage>
</organism>
<protein>
    <recommendedName>
        <fullName evidence="4">ATP-binding protein</fullName>
    </recommendedName>
</protein>
<gene>
    <name evidence="2" type="ORF">SAMN05216251_102464</name>
</gene>
<dbReference type="STRING" id="380248.SAMN05216251_102464"/>
<evidence type="ECO:0000256" key="1">
    <source>
        <dbReference type="SAM" id="SignalP"/>
    </source>
</evidence>
<dbReference type="RefSeq" id="WP_093712108.1">
    <property type="nucleotide sequence ID" value="NZ_FONG01000002.1"/>
</dbReference>
<dbReference type="Proteomes" id="UP000199323">
    <property type="component" value="Unassembled WGS sequence"/>
</dbReference>
<name>A0A1I1ZI96_9ACTN</name>
<evidence type="ECO:0008006" key="4">
    <source>
        <dbReference type="Google" id="ProtNLM"/>
    </source>
</evidence>
<evidence type="ECO:0000313" key="2">
    <source>
        <dbReference type="EMBL" id="SFE31385.1"/>
    </source>
</evidence>
<feature type="signal peptide" evidence="1">
    <location>
        <begin position="1"/>
        <end position="25"/>
    </location>
</feature>
<reference evidence="2 3" key="1">
    <citation type="submission" date="2016-10" db="EMBL/GenBank/DDBJ databases">
        <authorList>
            <person name="de Groot N.N."/>
        </authorList>
    </citation>
    <scope>NUCLEOTIDE SEQUENCE [LARGE SCALE GENOMIC DNA]</scope>
    <source>
        <strain evidence="2 3">CGMCC 4.3510</strain>
    </source>
</reference>
<sequence>MKYSKVAAVMAGSMMAVGVAAPAFADSVTAPDMPTAATMPTSINGGVDQLMEAQPLQKATDGMQVDSTLQKVTGTADQLRGQLPTDALLGQATSATKDTALSTVTGAVPGASLLGGLPLGGLPLGG</sequence>
<feature type="chain" id="PRO_5011652568" description="ATP-binding protein" evidence="1">
    <location>
        <begin position="26"/>
        <end position="126"/>
    </location>
</feature>
<keyword evidence="1" id="KW-0732">Signal</keyword>